<evidence type="ECO:0000313" key="1">
    <source>
        <dbReference type="EMBL" id="SFE40794.1"/>
    </source>
</evidence>
<dbReference type="Proteomes" id="UP000199513">
    <property type="component" value="Unassembled WGS sequence"/>
</dbReference>
<evidence type="ECO:0000313" key="2">
    <source>
        <dbReference type="Proteomes" id="UP000199513"/>
    </source>
</evidence>
<proteinExistence type="predicted"/>
<organism evidence="1 2">
    <name type="scientific">Thermoflexibacter ruber</name>
    <dbReference type="NCBI Taxonomy" id="1003"/>
    <lineage>
        <taxon>Bacteria</taxon>
        <taxon>Pseudomonadati</taxon>
        <taxon>Bacteroidota</taxon>
        <taxon>Cytophagia</taxon>
        <taxon>Cytophagales</taxon>
        <taxon>Thermoflexibacteraceae</taxon>
        <taxon>Thermoflexibacter</taxon>
    </lineage>
</organism>
<dbReference type="OrthoDB" id="1118958at2"/>
<dbReference type="AlphaFoldDB" id="A0A1I2A9R2"/>
<keyword evidence="2" id="KW-1185">Reference proteome</keyword>
<dbReference type="STRING" id="1003.SAMN04488541_100189"/>
<evidence type="ECO:0008006" key="3">
    <source>
        <dbReference type="Google" id="ProtNLM"/>
    </source>
</evidence>
<name>A0A1I2A9R2_9BACT</name>
<accession>A0A1I2A9R2</accession>
<dbReference type="RefSeq" id="WP_091538263.1">
    <property type="nucleotide sequence ID" value="NZ_FONY01000001.1"/>
</dbReference>
<dbReference type="EMBL" id="FONY01000001">
    <property type="protein sequence ID" value="SFE40794.1"/>
    <property type="molecule type" value="Genomic_DNA"/>
</dbReference>
<gene>
    <name evidence="1" type="ORF">SAMN04488541_100189</name>
</gene>
<protein>
    <recommendedName>
        <fullName evidence="3">Outer membrane protein beta-barrel domain-containing protein</fullName>
    </recommendedName>
</protein>
<reference evidence="1 2" key="1">
    <citation type="submission" date="2016-10" db="EMBL/GenBank/DDBJ databases">
        <authorList>
            <person name="de Groot N.N."/>
        </authorList>
    </citation>
    <scope>NUCLEOTIDE SEQUENCE [LARGE SCALE GENOMIC DNA]</scope>
    <source>
        <strain>GEY</strain>
        <strain evidence="2">DSM 9560</strain>
    </source>
</reference>
<sequence>MKNLFFSLVFLAVRLNAYCQEATSESSQGMLNNVITFNLLPLFANGMEFNYERFIKERQSIRFTLGYYLAEKPYFYTSFDGFNGLKVEIQPRFYFDDLVRGKGRLYASPYLQYKHINLYKNISYLLYEGNPPVEKQVNERENTFASAGVVGILVGSQKVARHSRYVLDIYLGTGLLLPLNDYPRSTPSLFLVNPYEQGFFFKTGLSMGFAFH</sequence>